<organism evidence="2 3">
    <name type="scientific">Rhizophlyctis rosea</name>
    <dbReference type="NCBI Taxonomy" id="64517"/>
    <lineage>
        <taxon>Eukaryota</taxon>
        <taxon>Fungi</taxon>
        <taxon>Fungi incertae sedis</taxon>
        <taxon>Chytridiomycota</taxon>
        <taxon>Chytridiomycota incertae sedis</taxon>
        <taxon>Chytridiomycetes</taxon>
        <taxon>Rhizophlyctidales</taxon>
        <taxon>Rhizophlyctidaceae</taxon>
        <taxon>Rhizophlyctis</taxon>
    </lineage>
</organism>
<accession>A0AAD5X2M3</accession>
<evidence type="ECO:0008006" key="4">
    <source>
        <dbReference type="Google" id="ProtNLM"/>
    </source>
</evidence>
<dbReference type="Gene3D" id="2.70.50.70">
    <property type="match status" value="1"/>
</dbReference>
<dbReference type="EMBL" id="JADGJD010000753">
    <property type="protein sequence ID" value="KAJ3048679.1"/>
    <property type="molecule type" value="Genomic_DNA"/>
</dbReference>
<gene>
    <name evidence="2" type="ORF">HK097_010308</name>
</gene>
<name>A0AAD5X2M3_9FUNG</name>
<feature type="region of interest" description="Disordered" evidence="1">
    <location>
        <begin position="212"/>
        <end position="238"/>
    </location>
</feature>
<reference evidence="2" key="1">
    <citation type="submission" date="2020-05" db="EMBL/GenBank/DDBJ databases">
        <title>Phylogenomic resolution of chytrid fungi.</title>
        <authorList>
            <person name="Stajich J.E."/>
            <person name="Amses K."/>
            <person name="Simmons R."/>
            <person name="Seto K."/>
            <person name="Myers J."/>
            <person name="Bonds A."/>
            <person name="Quandt C.A."/>
            <person name="Barry K."/>
            <person name="Liu P."/>
            <person name="Grigoriev I."/>
            <person name="Longcore J.E."/>
            <person name="James T.Y."/>
        </authorList>
    </citation>
    <scope>NUCLEOTIDE SEQUENCE</scope>
    <source>
        <strain evidence="2">JEL0318</strain>
    </source>
</reference>
<protein>
    <recommendedName>
        <fullName evidence="4">Lytic polysaccharide monooxygenase 9</fullName>
    </recommendedName>
</protein>
<evidence type="ECO:0000313" key="3">
    <source>
        <dbReference type="Proteomes" id="UP001212841"/>
    </source>
</evidence>
<comment type="caution">
    <text evidence="2">The sequence shown here is derived from an EMBL/GenBank/DDBJ whole genome shotgun (WGS) entry which is preliminary data.</text>
</comment>
<evidence type="ECO:0000256" key="1">
    <source>
        <dbReference type="SAM" id="MobiDB-lite"/>
    </source>
</evidence>
<dbReference type="Proteomes" id="UP001212841">
    <property type="component" value="Unassembled WGS sequence"/>
</dbReference>
<evidence type="ECO:0000313" key="2">
    <source>
        <dbReference type="EMBL" id="KAJ3048679.1"/>
    </source>
</evidence>
<dbReference type="AlphaFoldDB" id="A0AAD5X2M3"/>
<keyword evidence="3" id="KW-1185">Reference proteome</keyword>
<sequence length="256" mass="27159">MAISKSDEIQAYKTGQLPGSSWVTPQTTSRSSLLPIKWYRGNHPGGFIRLSIVPLESSDSWEAFNSAPAQQFYCFEKNCGPSDTSNPNGPGDGPCRAEFKVPKHLEDGKYTIQMTWFGGGNIWGVPTFGFGEYYSCTDIVVQGGETVDPSANAAPTFSGGDFATGQDSGVCKYWSSNRLGDCAFDGRSPSCPEGASIYDGCHTLEPCSNGTSMVGTPDMEGSRRGAGPAGTTGSVVFNVPTSGTAARRKVRRGVMV</sequence>
<proteinExistence type="predicted"/>